<dbReference type="RefSeq" id="WP_261757657.1">
    <property type="nucleotide sequence ID" value="NZ_CP104562.2"/>
</dbReference>
<dbReference type="PROSITE" id="PS50977">
    <property type="entry name" value="HTH_TETR_2"/>
    <property type="match status" value="1"/>
</dbReference>
<dbReference type="InterPro" id="IPR050109">
    <property type="entry name" value="HTH-type_TetR-like_transc_reg"/>
</dbReference>
<name>A0ABY6B1P3_9BURK</name>
<dbReference type="InterPro" id="IPR001647">
    <property type="entry name" value="HTH_TetR"/>
</dbReference>
<protein>
    <submittedName>
        <fullName evidence="7">TetR/AcrR family transcriptional regulator</fullName>
    </submittedName>
</protein>
<organism evidence="7 8">
    <name type="scientific">Roseateles amylovorans</name>
    <dbReference type="NCBI Taxonomy" id="2978473"/>
    <lineage>
        <taxon>Bacteria</taxon>
        <taxon>Pseudomonadati</taxon>
        <taxon>Pseudomonadota</taxon>
        <taxon>Betaproteobacteria</taxon>
        <taxon>Burkholderiales</taxon>
        <taxon>Sphaerotilaceae</taxon>
        <taxon>Roseateles</taxon>
    </lineage>
</organism>
<evidence type="ECO:0000259" key="6">
    <source>
        <dbReference type="PROSITE" id="PS50977"/>
    </source>
</evidence>
<evidence type="ECO:0000256" key="3">
    <source>
        <dbReference type="ARBA" id="ARBA00023163"/>
    </source>
</evidence>
<feature type="DNA-binding region" description="H-T-H motif" evidence="4">
    <location>
        <begin position="108"/>
        <end position="127"/>
    </location>
</feature>
<dbReference type="InterPro" id="IPR036271">
    <property type="entry name" value="Tet_transcr_reg_TetR-rel_C_sf"/>
</dbReference>
<keyword evidence="8" id="KW-1185">Reference proteome</keyword>
<gene>
    <name evidence="7" type="ORF">N4261_23500</name>
</gene>
<evidence type="ECO:0000256" key="4">
    <source>
        <dbReference type="PROSITE-ProRule" id="PRU00335"/>
    </source>
</evidence>
<dbReference type="InterPro" id="IPR009057">
    <property type="entry name" value="Homeodomain-like_sf"/>
</dbReference>
<reference evidence="7" key="1">
    <citation type="submission" date="2022-10" db="EMBL/GenBank/DDBJ databases">
        <title>Characterization and whole genome sequencing of a new Roseateles species, isolated from fresh water.</title>
        <authorList>
            <person name="Guliayeva D.Y."/>
            <person name="Akhremchuk A.E."/>
            <person name="Sikolenko M.A."/>
            <person name="Valentovich L.N."/>
            <person name="Sidarenka A.V."/>
        </authorList>
    </citation>
    <scope>NUCLEOTIDE SEQUENCE</scope>
    <source>
        <strain evidence="7">BIM B-1768</strain>
    </source>
</reference>
<dbReference type="SUPFAM" id="SSF46689">
    <property type="entry name" value="Homeodomain-like"/>
    <property type="match status" value="1"/>
</dbReference>
<dbReference type="PRINTS" id="PR00455">
    <property type="entry name" value="HTHTETR"/>
</dbReference>
<evidence type="ECO:0000313" key="7">
    <source>
        <dbReference type="EMBL" id="UXH77899.1"/>
    </source>
</evidence>
<dbReference type="Pfam" id="PF00440">
    <property type="entry name" value="TetR_N"/>
    <property type="match status" value="1"/>
</dbReference>
<evidence type="ECO:0000256" key="1">
    <source>
        <dbReference type="ARBA" id="ARBA00023015"/>
    </source>
</evidence>
<dbReference type="PANTHER" id="PTHR30055">
    <property type="entry name" value="HTH-TYPE TRANSCRIPTIONAL REGULATOR RUTR"/>
    <property type="match status" value="1"/>
</dbReference>
<dbReference type="Pfam" id="PF13305">
    <property type="entry name" value="TetR_C_33"/>
    <property type="match status" value="1"/>
</dbReference>
<dbReference type="EMBL" id="CP104562">
    <property type="protein sequence ID" value="UXH77899.1"/>
    <property type="molecule type" value="Genomic_DNA"/>
</dbReference>
<evidence type="ECO:0000256" key="5">
    <source>
        <dbReference type="SAM" id="MobiDB-lite"/>
    </source>
</evidence>
<sequence length="248" mass="26102">MVSKPTSPDPRPSGPKGLHRSAGVVQEAPTDADTRPLAKPQPRVRQKLVKPEGPLKRQAQRKGAEADPSRSTGTAAQQRRAAQKQALEAGILAAARDLFAARGPEAVTLREVGAAVGYSHATLYSFFADKNELLTRLAQDSLQTLLIRLQGALDGAEPGAEPAAVARAFVQWGLQHPHDYRLLMLDTPLALRSAVMAGLGEALPLPAERGAALWAGLHGLVMLELGGLAALGGELPRSKRLAALLAGL</sequence>
<proteinExistence type="predicted"/>
<dbReference type="InterPro" id="IPR025996">
    <property type="entry name" value="MT1864/Rv1816-like_C"/>
</dbReference>
<dbReference type="Proteomes" id="UP001064933">
    <property type="component" value="Chromosome"/>
</dbReference>
<evidence type="ECO:0000256" key="2">
    <source>
        <dbReference type="ARBA" id="ARBA00023125"/>
    </source>
</evidence>
<accession>A0ABY6B1P3</accession>
<feature type="domain" description="HTH tetR-type" evidence="6">
    <location>
        <begin position="85"/>
        <end position="145"/>
    </location>
</feature>
<dbReference type="Gene3D" id="1.10.357.10">
    <property type="entry name" value="Tetracycline Repressor, domain 2"/>
    <property type="match status" value="1"/>
</dbReference>
<keyword evidence="1" id="KW-0805">Transcription regulation</keyword>
<feature type="region of interest" description="Disordered" evidence="5">
    <location>
        <begin position="1"/>
        <end position="82"/>
    </location>
</feature>
<keyword evidence="2 4" id="KW-0238">DNA-binding</keyword>
<keyword evidence="3" id="KW-0804">Transcription</keyword>
<dbReference type="SUPFAM" id="SSF48498">
    <property type="entry name" value="Tetracyclin repressor-like, C-terminal domain"/>
    <property type="match status" value="1"/>
</dbReference>
<dbReference type="PANTHER" id="PTHR30055:SF234">
    <property type="entry name" value="HTH-TYPE TRANSCRIPTIONAL REGULATOR BETI"/>
    <property type="match status" value="1"/>
</dbReference>
<evidence type="ECO:0000313" key="8">
    <source>
        <dbReference type="Proteomes" id="UP001064933"/>
    </source>
</evidence>